<organism evidence="2 4">
    <name type="scientific">Verticillium longisporum</name>
    <name type="common">Verticillium dahliae var. longisporum</name>
    <dbReference type="NCBI Taxonomy" id="100787"/>
    <lineage>
        <taxon>Eukaryota</taxon>
        <taxon>Fungi</taxon>
        <taxon>Dikarya</taxon>
        <taxon>Ascomycota</taxon>
        <taxon>Pezizomycotina</taxon>
        <taxon>Sordariomycetes</taxon>
        <taxon>Hypocreomycetidae</taxon>
        <taxon>Glomerellales</taxon>
        <taxon>Plectosphaerellaceae</taxon>
        <taxon>Verticillium</taxon>
    </lineage>
</organism>
<name>A0A0G4MKH9_VERLO</name>
<reference evidence="3 4" key="1">
    <citation type="submission" date="2015-05" db="EMBL/GenBank/DDBJ databases">
        <authorList>
            <person name="Fogelqvist Johan"/>
        </authorList>
    </citation>
    <scope>NUCLEOTIDE SEQUENCE [LARGE SCALE GENOMIC DNA]</scope>
    <source>
        <strain evidence="1">VL1</strain>
        <strain evidence="2">VL2</strain>
    </source>
</reference>
<proteinExistence type="predicted"/>
<evidence type="ECO:0000313" key="4">
    <source>
        <dbReference type="Proteomes" id="UP000045706"/>
    </source>
</evidence>
<dbReference type="EMBL" id="CVQI01027002">
    <property type="protein sequence ID" value="CRK34694.1"/>
    <property type="molecule type" value="Genomic_DNA"/>
</dbReference>
<dbReference type="EMBL" id="CVQH01001669">
    <property type="protein sequence ID" value="CRK04408.1"/>
    <property type="molecule type" value="Genomic_DNA"/>
</dbReference>
<gene>
    <name evidence="1" type="ORF">BN1708_009665</name>
    <name evidence="2" type="ORF">BN1723_014894</name>
</gene>
<keyword evidence="3" id="KW-1185">Reference proteome</keyword>
<evidence type="ECO:0000313" key="3">
    <source>
        <dbReference type="Proteomes" id="UP000044602"/>
    </source>
</evidence>
<dbReference type="AlphaFoldDB" id="A0A0G4MKH9"/>
<dbReference type="Proteomes" id="UP000044602">
    <property type="component" value="Unassembled WGS sequence"/>
</dbReference>
<protein>
    <submittedName>
        <fullName evidence="2">Uncharacterized protein</fullName>
    </submittedName>
</protein>
<dbReference type="Proteomes" id="UP000045706">
    <property type="component" value="Unassembled WGS sequence"/>
</dbReference>
<accession>A0A0G4MKH9</accession>
<sequence>MGHQVAATAIIPCLFQFFQDQQMASKAREGLYLCERFLERLSVKWPHIRHKLNILRQLHSAAESRPDGSTITFDQGYFWDILVSPPSYGASDGSSPLVATPAADDPRSTLHVTTKFVQPWPDEQTRLVSQVDPPFFSQPSASNDEQILLDDLFSQL</sequence>
<evidence type="ECO:0000313" key="1">
    <source>
        <dbReference type="EMBL" id="CRK04408.1"/>
    </source>
</evidence>
<evidence type="ECO:0000313" key="2">
    <source>
        <dbReference type="EMBL" id="CRK34694.1"/>
    </source>
</evidence>
<dbReference type="STRING" id="100787.A0A0G4MKH9"/>